<comment type="caution">
    <text evidence="10">The sequence shown here is derived from an EMBL/GenBank/DDBJ whole genome shotgun (WGS) entry which is preliminary data.</text>
</comment>
<dbReference type="Pfam" id="PF01614">
    <property type="entry name" value="IclR_C"/>
    <property type="match status" value="1"/>
</dbReference>
<organism evidence="10">
    <name type="scientific">Citrobacter freundii</name>
    <dbReference type="NCBI Taxonomy" id="546"/>
    <lineage>
        <taxon>Bacteria</taxon>
        <taxon>Pseudomonadati</taxon>
        <taxon>Pseudomonadota</taxon>
        <taxon>Gammaproteobacteria</taxon>
        <taxon>Enterobacterales</taxon>
        <taxon>Enterobacteriaceae</taxon>
        <taxon>Citrobacter</taxon>
        <taxon>Citrobacter freundii complex</taxon>
    </lineage>
</organism>
<dbReference type="PROSITE" id="PS51078">
    <property type="entry name" value="ICLR_ED"/>
    <property type="match status" value="1"/>
</dbReference>
<evidence type="ECO:0000256" key="5">
    <source>
        <dbReference type="ARBA" id="ARBA00042627"/>
    </source>
</evidence>
<dbReference type="InterPro" id="IPR036388">
    <property type="entry name" value="WH-like_DNA-bd_sf"/>
</dbReference>
<dbReference type="Pfam" id="PF09339">
    <property type="entry name" value="HTH_IclR"/>
    <property type="match status" value="1"/>
</dbReference>
<dbReference type="SMART" id="SM00346">
    <property type="entry name" value="HTH_ICLR"/>
    <property type="match status" value="1"/>
</dbReference>
<dbReference type="EMBL" id="ABOSXX010000006">
    <property type="protein sequence ID" value="ELV3679450.1"/>
    <property type="molecule type" value="Genomic_DNA"/>
</dbReference>
<evidence type="ECO:0000259" key="6">
    <source>
        <dbReference type="PROSITE" id="PS51077"/>
    </source>
</evidence>
<evidence type="ECO:0000313" key="8">
    <source>
        <dbReference type="EMBL" id="ELV3679450.1"/>
    </source>
</evidence>
<dbReference type="PROSITE" id="PS51077">
    <property type="entry name" value="HTH_ICLR"/>
    <property type="match status" value="1"/>
</dbReference>
<reference evidence="9" key="5">
    <citation type="submission" date="2024-02" db="EMBL/GenBank/DDBJ databases">
        <authorList>
            <consortium name="Clinical and Environmental Microbiology Branch: Whole genome sequencing antimicrobial resistance pathogens in the healthcare setting"/>
        </authorList>
    </citation>
    <scope>NUCLEOTIDE SEQUENCE</scope>
    <source>
        <strain evidence="8">2023GN-00287</strain>
        <strain evidence="9">Whole organism</strain>
    </source>
</reference>
<dbReference type="EMBL" id="DACSXJ010000004">
    <property type="protein sequence ID" value="HAT3896544.1"/>
    <property type="molecule type" value="Genomic_DNA"/>
</dbReference>
<dbReference type="SUPFAM" id="SSF55781">
    <property type="entry name" value="GAF domain-like"/>
    <property type="match status" value="1"/>
</dbReference>
<accession>A0A0D7M6B6</accession>
<evidence type="ECO:0000259" key="7">
    <source>
        <dbReference type="PROSITE" id="PS51078"/>
    </source>
</evidence>
<dbReference type="InterPro" id="IPR014757">
    <property type="entry name" value="Tscrpt_reg_IclR_C"/>
</dbReference>
<name>A0A0D7M6B6_CITFR</name>
<evidence type="ECO:0000256" key="4">
    <source>
        <dbReference type="ARBA" id="ARBA00040379"/>
    </source>
</evidence>
<keyword evidence="2" id="KW-0238">DNA-binding</keyword>
<reference evidence="11 12" key="2">
    <citation type="journal article" date="2017" name="PLoS ONE">
        <title>Genomic and phenotypic characterisation of fluoroquinolone resistance mechanisms in Enterobacteriaceae in Durban, South Africa.</title>
        <authorList>
            <person name="Osei Sekyere J."/>
            <person name="Amoako D.G."/>
        </authorList>
    </citation>
    <scope>NUCLEOTIDE SEQUENCE [LARGE SCALE GENOMIC DNA]</scope>
    <source>
        <strain evidence="11 12">ST62:944112508</strain>
    </source>
</reference>
<dbReference type="Gene3D" id="3.30.450.40">
    <property type="match status" value="1"/>
</dbReference>
<reference evidence="10" key="3">
    <citation type="journal article" date="2018" name="Genome Biol.">
        <title>SKESA: strategic k-mer extension for scrupulous assemblies.</title>
        <authorList>
            <person name="Souvorov A."/>
            <person name="Agarwala R."/>
            <person name="Lipman D.J."/>
        </authorList>
    </citation>
    <scope>NUCLEOTIDE SEQUENCE</scope>
    <source>
        <strain evidence="10">O50</strain>
    </source>
</reference>
<dbReference type="SUPFAM" id="SSF46785">
    <property type="entry name" value="Winged helix' DNA-binding domain"/>
    <property type="match status" value="1"/>
</dbReference>
<feature type="domain" description="IclR-ED" evidence="7">
    <location>
        <begin position="95"/>
        <end position="278"/>
    </location>
</feature>
<evidence type="ECO:0000256" key="2">
    <source>
        <dbReference type="ARBA" id="ARBA00023125"/>
    </source>
</evidence>
<dbReference type="EMBL" id="ABLGCN030000002">
    <property type="protein sequence ID" value="EMM7456606.1"/>
    <property type="molecule type" value="Genomic_DNA"/>
</dbReference>
<dbReference type="PANTHER" id="PTHR30136:SF24">
    <property type="entry name" value="HTH-TYPE TRANSCRIPTIONAL REPRESSOR ALLR"/>
    <property type="match status" value="1"/>
</dbReference>
<dbReference type="InterPro" id="IPR005471">
    <property type="entry name" value="Tscrpt_reg_IclR_N"/>
</dbReference>
<dbReference type="Proteomes" id="UP001279522">
    <property type="component" value="Unassembled WGS sequence"/>
</dbReference>
<dbReference type="InterPro" id="IPR036390">
    <property type="entry name" value="WH_DNA-bd_sf"/>
</dbReference>
<dbReference type="GO" id="GO:0045892">
    <property type="term" value="P:negative regulation of DNA-templated transcription"/>
    <property type="evidence" value="ECO:0007669"/>
    <property type="project" value="TreeGrafter"/>
</dbReference>
<sequence length="283" mass="30586">MLIFWAGVNVVETEVRRRGRPGQAEPVAQKGAQALERGIAILQYLERSGGSSSVSDISASLDLPLSTTFRLLKVLQGADFVYQDSQLGWWHIGLGVFNVGSAYIHNRDVLSVAGPFMHRLMLLSGETVNVAIRNGTEAVLIGQKECKSMVRMCAPLGSRMPLHASGAGKALLYPLMEEELMDIVVKTGLQQFTPNTLVDFPTLLRNLELARDNGYIVDHEEHVIGLNCIASAIYDDAGSVVAAISISGPASRLTEDRFISQGELVRDTARDISTALGLKAPVA</sequence>
<evidence type="ECO:0000313" key="12">
    <source>
        <dbReference type="Proteomes" id="UP000050520"/>
    </source>
</evidence>
<feature type="domain" description="HTH iclR-type" evidence="6">
    <location>
        <begin position="32"/>
        <end position="94"/>
    </location>
</feature>
<dbReference type="EMBL" id="LJEB01000017">
    <property type="protein sequence ID" value="KPR56927.1"/>
    <property type="molecule type" value="Genomic_DNA"/>
</dbReference>
<protein>
    <recommendedName>
        <fullName evidence="4">HTH-type transcriptional repressor AllR</fullName>
    </recommendedName>
    <alternativeName>
        <fullName evidence="5">Negative regulator of allantoin and glyoxylate utilization operons</fullName>
    </alternativeName>
</protein>
<dbReference type="NCBIfam" id="NF007548">
    <property type="entry name" value="PRK10163.1"/>
    <property type="match status" value="1"/>
</dbReference>
<dbReference type="STRING" id="1333848.CFNIH1_12675"/>
<proteinExistence type="predicted"/>
<evidence type="ECO:0000313" key="11">
    <source>
        <dbReference type="EMBL" id="KPR56927.1"/>
    </source>
</evidence>
<reference evidence="12" key="1">
    <citation type="submission" date="2015-09" db="EMBL/GenBank/DDBJ databases">
        <title>Prevalence of NDMs in South Africa.</title>
        <authorList>
            <person name="Osei Sekyere J."/>
            <person name="Govinden U."/>
            <person name="Essack S."/>
            <person name="Haldorsen B."/>
            <person name="Samuelsen O."/>
            <person name="Aasnaes B."/>
            <person name="Sundsfjord A."/>
        </authorList>
    </citation>
    <scope>NUCLEOTIDE SEQUENCE [LARGE SCALE GENOMIC DNA]</scope>
    <source>
        <strain evidence="12">ST62:944112508</strain>
    </source>
</reference>
<keyword evidence="3" id="KW-0804">Transcription</keyword>
<dbReference type="RefSeq" id="WP_042269079.1">
    <property type="nucleotide sequence ID" value="NZ_BQGP01000001.1"/>
</dbReference>
<gene>
    <name evidence="10" type="primary">allR</name>
    <name evidence="11" type="ORF">AN672_04365</name>
    <name evidence="10" type="ORF">I9Y29_000950</name>
    <name evidence="9" type="ORF">P7U51_001068</name>
    <name evidence="8" type="ORF">SGX49_001861</name>
</gene>
<dbReference type="Proteomes" id="UP000855471">
    <property type="component" value="Unassembled WGS sequence"/>
</dbReference>
<keyword evidence="1" id="KW-0805">Transcription regulation</keyword>
<dbReference type="Proteomes" id="UP000050520">
    <property type="component" value="Unassembled WGS sequence"/>
</dbReference>
<dbReference type="Proteomes" id="UP001169574">
    <property type="component" value="Unassembled WGS sequence"/>
</dbReference>
<dbReference type="Gene3D" id="1.10.10.10">
    <property type="entry name" value="Winged helix-like DNA-binding domain superfamily/Winged helix DNA-binding domain"/>
    <property type="match status" value="1"/>
</dbReference>
<evidence type="ECO:0000256" key="3">
    <source>
        <dbReference type="ARBA" id="ARBA00023163"/>
    </source>
</evidence>
<evidence type="ECO:0000313" key="10">
    <source>
        <dbReference type="EMBL" id="HAT3896544.1"/>
    </source>
</evidence>
<dbReference type="OrthoDB" id="9807558at2"/>
<dbReference type="PANTHER" id="PTHR30136">
    <property type="entry name" value="HELIX-TURN-HELIX TRANSCRIPTIONAL REGULATOR, ICLR FAMILY"/>
    <property type="match status" value="1"/>
</dbReference>
<evidence type="ECO:0000313" key="9">
    <source>
        <dbReference type="EMBL" id="EMM7456606.1"/>
    </source>
</evidence>
<dbReference type="AlphaFoldDB" id="A0A0D7M6B6"/>
<dbReference type="InterPro" id="IPR029016">
    <property type="entry name" value="GAF-like_dom_sf"/>
</dbReference>
<evidence type="ECO:0000256" key="1">
    <source>
        <dbReference type="ARBA" id="ARBA00023015"/>
    </source>
</evidence>
<dbReference type="GO" id="GO:0003677">
    <property type="term" value="F:DNA binding"/>
    <property type="evidence" value="ECO:0007669"/>
    <property type="project" value="UniProtKB-KW"/>
</dbReference>
<dbReference type="InterPro" id="IPR050707">
    <property type="entry name" value="HTH_MetabolicPath_Reg"/>
</dbReference>
<dbReference type="GO" id="GO:0003700">
    <property type="term" value="F:DNA-binding transcription factor activity"/>
    <property type="evidence" value="ECO:0007669"/>
    <property type="project" value="TreeGrafter"/>
</dbReference>
<reference evidence="10" key="4">
    <citation type="submission" date="2020-09" db="EMBL/GenBank/DDBJ databases">
        <authorList>
            <consortium name="NCBI Pathogen Detection Project"/>
        </authorList>
    </citation>
    <scope>NUCLEOTIDE SEQUENCE</scope>
    <source>
        <strain evidence="10">O50</strain>
    </source>
</reference>